<dbReference type="AlphaFoldDB" id="A0A162YXD8"/>
<name>A0A162YXD8_9BURK</name>
<keyword evidence="5" id="KW-1185">Reference proteome</keyword>
<dbReference type="KEGG" id="hyl:LPB072_03500"/>
<dbReference type="PANTHER" id="PTHR21240">
    <property type="entry name" value="2-AMINO-3-CARBOXYLMUCONATE-6-SEMIALDEHYDE DECARBOXYLASE"/>
    <property type="match status" value="1"/>
</dbReference>
<evidence type="ECO:0000313" key="5">
    <source>
        <dbReference type="Proteomes" id="UP000185657"/>
    </source>
</evidence>
<evidence type="ECO:0000313" key="4">
    <source>
        <dbReference type="EMBL" id="OAD40997.1"/>
    </source>
</evidence>
<evidence type="ECO:0000313" key="3">
    <source>
        <dbReference type="EMBL" id="AOW12053.1"/>
    </source>
</evidence>
<protein>
    <submittedName>
        <fullName evidence="3">Amidohydrolase</fullName>
    </submittedName>
</protein>
<dbReference type="InterPro" id="IPR032465">
    <property type="entry name" value="ACMSD"/>
</dbReference>
<dbReference type="RefSeq" id="WP_066091640.1">
    <property type="nucleotide sequence ID" value="NZ_CP017476.1"/>
</dbReference>
<accession>A0A162YXD8</accession>
<proteinExistence type="predicted"/>
<dbReference type="GO" id="GO:0005737">
    <property type="term" value="C:cytoplasm"/>
    <property type="evidence" value="ECO:0007669"/>
    <property type="project" value="TreeGrafter"/>
</dbReference>
<dbReference type="GO" id="GO:0016831">
    <property type="term" value="F:carboxy-lyase activity"/>
    <property type="evidence" value="ECO:0007669"/>
    <property type="project" value="InterPro"/>
</dbReference>
<feature type="domain" description="Amidohydrolase-related" evidence="2">
    <location>
        <begin position="31"/>
        <end position="358"/>
    </location>
</feature>
<dbReference type="Pfam" id="PF04909">
    <property type="entry name" value="Amidohydro_2"/>
    <property type="match status" value="1"/>
</dbReference>
<dbReference type="PANTHER" id="PTHR21240:SF28">
    <property type="entry name" value="ISO-OROTATE DECARBOXYLASE (EUROFUNG)"/>
    <property type="match status" value="1"/>
</dbReference>
<evidence type="ECO:0000259" key="2">
    <source>
        <dbReference type="Pfam" id="PF04909"/>
    </source>
</evidence>
<dbReference type="EMBL" id="LVWD01000026">
    <property type="protein sequence ID" value="OAD40997.1"/>
    <property type="molecule type" value="Genomic_DNA"/>
</dbReference>
<dbReference type="GO" id="GO:0016787">
    <property type="term" value="F:hydrolase activity"/>
    <property type="evidence" value="ECO:0007669"/>
    <property type="project" value="UniProtKB-KW"/>
</dbReference>
<reference evidence="4 5" key="1">
    <citation type="submission" date="2016-02" db="EMBL/GenBank/DDBJ databases">
        <title>Draft genome sequence of Hydrogenophaga sp. LPB0072.</title>
        <authorList>
            <person name="Shin S.-K."/>
            <person name="Yi H."/>
        </authorList>
    </citation>
    <scope>NUCLEOTIDE SEQUENCE [LARGE SCALE GENOMIC DNA]</scope>
    <source>
        <strain evidence="4 5">LPB0072</strain>
    </source>
</reference>
<dbReference type="Proteomes" id="UP000185657">
    <property type="component" value="Unassembled WGS sequence"/>
</dbReference>
<dbReference type="SUPFAM" id="SSF51556">
    <property type="entry name" value="Metallo-dependent hydrolases"/>
    <property type="match status" value="1"/>
</dbReference>
<dbReference type="InterPro" id="IPR032466">
    <property type="entry name" value="Metal_Hydrolase"/>
</dbReference>
<gene>
    <name evidence="3" type="ORF">LPB072_03500</name>
    <name evidence="4" type="ORF">LPB72_13740</name>
</gene>
<dbReference type="InterPro" id="IPR006680">
    <property type="entry name" value="Amidohydro-rel"/>
</dbReference>
<dbReference type="GO" id="GO:0019748">
    <property type="term" value="P:secondary metabolic process"/>
    <property type="evidence" value="ECO:0007669"/>
    <property type="project" value="TreeGrafter"/>
</dbReference>
<sequence>MWFHHCNDEACCPGERNPTDVAGRKRGRLTIDLHCHALIPAVEGLVAGTPQKAAEPAMGLASMGEASIAHNNASMLPTAGPRLTRIEQRLADMDAMGVDVQVISPSPNQYYYWADLDLARKIVAVQNESIAALCAAHPDRLAGFGNVALQHPELACEQLEHAITVLGLKGVEISTSVNGLELDDPSLTPFWAKAESLGALVFIHPFGTTLGERTASHYLVNTIGQPLETTIALSRLIFGGVLEAHPKLKIVAAHGGGYLPTYLGRSDHAHAVRPEAAVNTKQKPSEQLKRIWFDSVVFDPMALRHLIERVGASQVVVGTDYPFDMGHYDIHSLVDATTGLSDEERAAILGGNAAALIGWPT</sequence>
<reference evidence="3 6" key="2">
    <citation type="submission" date="2016-10" db="EMBL/GenBank/DDBJ databases">
        <title>Hydorgenophaga sp. LPB0072 isolated from gastropod.</title>
        <authorList>
            <person name="Kim E."/>
            <person name="Yi H."/>
        </authorList>
    </citation>
    <scope>NUCLEOTIDE SEQUENCE [LARGE SCALE GENOMIC DNA]</scope>
    <source>
        <strain evidence="3 6">LPB0072</strain>
    </source>
</reference>
<dbReference type="EMBL" id="CP017476">
    <property type="protein sequence ID" value="AOW12053.1"/>
    <property type="molecule type" value="Genomic_DNA"/>
</dbReference>
<evidence type="ECO:0000313" key="6">
    <source>
        <dbReference type="Proteomes" id="UP000185680"/>
    </source>
</evidence>
<keyword evidence="3" id="KW-0378">Hydrolase</keyword>
<evidence type="ECO:0000256" key="1">
    <source>
        <dbReference type="ARBA" id="ARBA00023239"/>
    </source>
</evidence>
<dbReference type="Gene3D" id="3.20.20.140">
    <property type="entry name" value="Metal-dependent hydrolases"/>
    <property type="match status" value="1"/>
</dbReference>
<organism evidence="3 6">
    <name type="scientific">Hydrogenophaga crassostreae</name>
    <dbReference type="NCBI Taxonomy" id="1763535"/>
    <lineage>
        <taxon>Bacteria</taxon>
        <taxon>Pseudomonadati</taxon>
        <taxon>Pseudomonadota</taxon>
        <taxon>Betaproteobacteria</taxon>
        <taxon>Burkholderiales</taxon>
        <taxon>Comamonadaceae</taxon>
        <taxon>Hydrogenophaga</taxon>
    </lineage>
</organism>
<dbReference type="OrthoDB" id="8673173at2"/>
<keyword evidence="1" id="KW-0456">Lyase</keyword>
<dbReference type="STRING" id="1763535.LPB072_03500"/>
<dbReference type="Proteomes" id="UP000185680">
    <property type="component" value="Chromosome"/>
</dbReference>